<organism evidence="2 3">
    <name type="scientific">Caenorhabditis elegans</name>
    <dbReference type="NCBI Taxonomy" id="6239"/>
    <lineage>
        <taxon>Eukaryota</taxon>
        <taxon>Metazoa</taxon>
        <taxon>Ecdysozoa</taxon>
        <taxon>Nematoda</taxon>
        <taxon>Chromadorea</taxon>
        <taxon>Rhabditida</taxon>
        <taxon>Rhabditina</taxon>
        <taxon>Rhabditomorpha</taxon>
        <taxon>Rhabditoidea</taxon>
        <taxon>Rhabditidae</taxon>
        <taxon>Peloderinae</taxon>
        <taxon>Caenorhabditis</taxon>
    </lineage>
</organism>
<name>H2L264_CAEEL</name>
<protein>
    <submittedName>
        <fullName evidence="2">FIP (Fungus-Induced Protein) Related</fullName>
    </submittedName>
</protein>
<evidence type="ECO:0000313" key="2">
    <source>
        <dbReference type="EMBL" id="CCE71723.1"/>
    </source>
</evidence>
<evidence type="ECO:0000313" key="3">
    <source>
        <dbReference type="Proteomes" id="UP000001940"/>
    </source>
</evidence>
<dbReference type="WormBase" id="F55H2.8">
    <property type="protein sequence ID" value="CE46741"/>
    <property type="gene ID" value="WBGene00219298"/>
</dbReference>
<evidence type="ECO:0000256" key="1">
    <source>
        <dbReference type="SAM" id="SignalP"/>
    </source>
</evidence>
<proteinExistence type="predicted"/>
<dbReference type="PaxDb" id="6239-F55H2.8"/>
<dbReference type="HOGENOM" id="CLU_3034375_0_0_1"/>
<feature type="chain" id="PRO_5003564379" evidence="1">
    <location>
        <begin position="23"/>
        <end position="55"/>
    </location>
</feature>
<accession>H2L264</accession>
<dbReference type="EMBL" id="BX284603">
    <property type="protein sequence ID" value="CCE71723.1"/>
    <property type="molecule type" value="Genomic_DNA"/>
</dbReference>
<keyword evidence="1" id="KW-0732">Signal</keyword>
<dbReference type="InParanoid" id="H2L264"/>
<dbReference type="CTD" id="13190818"/>
<gene>
    <name evidence="2" type="ORF">CELE_F55H2.8</name>
    <name evidence="2 4" type="ORF">F55H2.8</name>
</gene>
<sequence>MRIVSFMLVVLISMLFINEIMAQSTGKGCKVPSQCKPRKDFDHICYHGVCHYYPN</sequence>
<dbReference type="Proteomes" id="UP000001940">
    <property type="component" value="Chromosome III"/>
</dbReference>
<dbReference type="AlphaFoldDB" id="H2L264"/>
<reference evidence="2 3" key="1">
    <citation type="journal article" date="1998" name="Science">
        <title>Genome sequence of the nematode C. elegans: a platform for investigating biology.</title>
        <authorList>
            <consortium name="The C. elegans sequencing consortium"/>
            <person name="Sulson J.E."/>
            <person name="Waterston R."/>
        </authorList>
    </citation>
    <scope>NUCLEOTIDE SEQUENCE [LARGE SCALE GENOMIC DNA]</scope>
    <source>
        <strain evidence="2 3">Bristol N2</strain>
    </source>
</reference>
<keyword evidence="3" id="KW-1185">Reference proteome</keyword>
<feature type="signal peptide" evidence="1">
    <location>
        <begin position="1"/>
        <end position="22"/>
    </location>
</feature>
<dbReference type="GeneID" id="13190818"/>
<dbReference type="KEGG" id="cel:CELE_F55H2.8"/>
<dbReference type="AGR" id="WB:WBGene00219298"/>
<dbReference type="RefSeq" id="NP_001255004.1">
    <property type="nucleotide sequence ID" value="NM_001268075.1"/>
</dbReference>
<evidence type="ECO:0000313" key="4">
    <source>
        <dbReference type="WormBase" id="F55H2.8"/>
    </source>
</evidence>
<dbReference type="Bgee" id="WBGene00219298">
    <property type="expression patterns" value="Expressed in pharyngeal muscle cell (C elegans) and 2 other cell types or tissues"/>
</dbReference>